<organism evidence="1 2">
    <name type="scientific">Halobacillus karajensis</name>
    <dbReference type="NCBI Taxonomy" id="195088"/>
    <lineage>
        <taxon>Bacteria</taxon>
        <taxon>Bacillati</taxon>
        <taxon>Bacillota</taxon>
        <taxon>Bacilli</taxon>
        <taxon>Bacillales</taxon>
        <taxon>Bacillaceae</taxon>
        <taxon>Halobacillus</taxon>
    </lineage>
</organism>
<gene>
    <name evidence="1" type="ORF">BN983_02584</name>
</gene>
<dbReference type="Proteomes" id="UP000028868">
    <property type="component" value="Unassembled WGS sequence"/>
</dbReference>
<dbReference type="PIRSF" id="PIRSF021435">
    <property type="entry name" value="SpoIIIAB"/>
    <property type="match status" value="1"/>
</dbReference>
<dbReference type="OrthoDB" id="1957909at2"/>
<dbReference type="RefSeq" id="WP_035509053.1">
    <property type="nucleotide sequence ID" value="NZ_CCDH010000001.1"/>
</dbReference>
<comment type="caution">
    <text evidence="1">The sequence shown here is derived from an EMBL/GenBank/DDBJ whole genome shotgun (WGS) entry which is preliminary data.</text>
</comment>
<dbReference type="Pfam" id="PF09548">
    <property type="entry name" value="Spore_III_AB"/>
    <property type="match status" value="1"/>
</dbReference>
<reference evidence="2" key="1">
    <citation type="submission" date="2014-03" db="EMBL/GenBank/DDBJ databases">
        <authorList>
            <person name="Urmite Genomes U."/>
        </authorList>
    </citation>
    <scope>NUCLEOTIDE SEQUENCE [LARGE SCALE GENOMIC DNA]</scope>
    <source>
        <strain evidence="2">HD-03</strain>
    </source>
</reference>
<evidence type="ECO:0000313" key="2">
    <source>
        <dbReference type="Proteomes" id="UP000028868"/>
    </source>
</evidence>
<protein>
    <submittedName>
        <fullName evidence="1">Stage III sporulation protein SpoAB</fullName>
    </submittedName>
</protein>
<reference evidence="1 2" key="2">
    <citation type="submission" date="2014-05" db="EMBL/GenBank/DDBJ databases">
        <title>Draft genome sequence of Halobacillus karajensis HK-03.</title>
        <authorList>
            <person name="Khelaifia S."/>
            <person name="Croce O."/>
            <person name="Lagier J.C."/>
            <person name="Raoult D."/>
        </authorList>
    </citation>
    <scope>NUCLEOTIDE SEQUENCE [LARGE SCALE GENOMIC DNA]</scope>
    <source>
        <strain evidence="1 2">HD-03</strain>
    </source>
</reference>
<proteinExistence type="predicted"/>
<keyword evidence="2" id="KW-1185">Reference proteome</keyword>
<accession>A0A024P6N4</accession>
<dbReference type="EMBL" id="CCDI010000003">
    <property type="protein sequence ID" value="CDQ24311.1"/>
    <property type="molecule type" value="Genomic_DNA"/>
</dbReference>
<evidence type="ECO:0000313" key="1">
    <source>
        <dbReference type="EMBL" id="CDQ24311.1"/>
    </source>
</evidence>
<dbReference type="InterPro" id="IPR014198">
    <property type="entry name" value="Spore_III_AB"/>
</dbReference>
<name>A0A024P6N4_9BACI</name>
<dbReference type="AlphaFoldDB" id="A0A024P6N4"/>
<dbReference type="NCBIfam" id="TIGR02833">
    <property type="entry name" value="spore_III_AB"/>
    <property type="match status" value="1"/>
</dbReference>
<sequence>MQWIGAVIILTVTTWAGFDMASRFKKRPGHIRQWKNALQMIEAEMVYGQSSLLEVCENLSTHLPKPIQSFFVGILKEEGVWDDFFSLWSTQLKKHWTMNAMTKNELEILMQFGRTLGQHDLEQQQKQIQLTIHHLDRELHDALEVGDQYQKMAKGMGVLSGLLVIILII</sequence>